<dbReference type="GO" id="GO:0000049">
    <property type="term" value="F:tRNA binding"/>
    <property type="evidence" value="ECO:0007669"/>
    <property type="project" value="UniProtKB-UniRule"/>
</dbReference>
<dbReference type="Gene3D" id="3.30.230.10">
    <property type="match status" value="1"/>
</dbReference>
<dbReference type="EC" id="3.1.26.5" evidence="7 8"/>
<evidence type="ECO:0000313" key="10">
    <source>
        <dbReference type="Proteomes" id="UP000067626"/>
    </source>
</evidence>
<evidence type="ECO:0000256" key="6">
    <source>
        <dbReference type="ARBA" id="ARBA00022884"/>
    </source>
</evidence>
<dbReference type="SUPFAM" id="SSF54211">
    <property type="entry name" value="Ribosomal protein S5 domain 2-like"/>
    <property type="match status" value="1"/>
</dbReference>
<comment type="subunit">
    <text evidence="7">Consists of a catalytic RNA component (M1 or rnpB) and a protein subunit.</text>
</comment>
<dbReference type="KEGG" id="ccro:CMC5_061760"/>
<accession>A0A0K1EM63</accession>
<evidence type="ECO:0000256" key="3">
    <source>
        <dbReference type="ARBA" id="ARBA00022722"/>
    </source>
</evidence>
<evidence type="ECO:0000256" key="2">
    <source>
        <dbReference type="ARBA" id="ARBA00022694"/>
    </source>
</evidence>
<keyword evidence="4 7" id="KW-0255">Endonuclease</keyword>
<name>A0A0K1EM63_CHOCO</name>
<dbReference type="InterPro" id="IPR020539">
    <property type="entry name" value="RNase_P_CS"/>
</dbReference>
<dbReference type="AlphaFoldDB" id="A0A0K1EM63"/>
<dbReference type="GO" id="GO:0001682">
    <property type="term" value="P:tRNA 5'-leader removal"/>
    <property type="evidence" value="ECO:0007669"/>
    <property type="project" value="UniProtKB-UniRule"/>
</dbReference>
<evidence type="ECO:0000313" key="9">
    <source>
        <dbReference type="EMBL" id="AKT41954.1"/>
    </source>
</evidence>
<organism evidence="9 10">
    <name type="scientific">Chondromyces crocatus</name>
    <dbReference type="NCBI Taxonomy" id="52"/>
    <lineage>
        <taxon>Bacteria</taxon>
        <taxon>Pseudomonadati</taxon>
        <taxon>Myxococcota</taxon>
        <taxon>Polyangia</taxon>
        <taxon>Polyangiales</taxon>
        <taxon>Polyangiaceae</taxon>
        <taxon>Chondromyces</taxon>
    </lineage>
</organism>
<dbReference type="OrthoDB" id="9810867at2"/>
<comment type="similarity">
    <text evidence="7">Belongs to the RnpA family.</text>
</comment>
<dbReference type="STRING" id="52.CMC5_061760"/>
<evidence type="ECO:0000256" key="4">
    <source>
        <dbReference type="ARBA" id="ARBA00022759"/>
    </source>
</evidence>
<dbReference type="Proteomes" id="UP000067626">
    <property type="component" value="Chromosome"/>
</dbReference>
<keyword evidence="2 7" id="KW-0819">tRNA processing</keyword>
<keyword evidence="3 7" id="KW-0540">Nuclease</keyword>
<keyword evidence="6 7" id="KW-0694">RNA-binding</keyword>
<dbReference type="GO" id="GO:0030677">
    <property type="term" value="C:ribonuclease P complex"/>
    <property type="evidence" value="ECO:0007669"/>
    <property type="project" value="TreeGrafter"/>
</dbReference>
<dbReference type="Pfam" id="PF00825">
    <property type="entry name" value="Ribonuclease_P"/>
    <property type="match status" value="1"/>
</dbReference>
<evidence type="ECO:0000256" key="7">
    <source>
        <dbReference type="HAMAP-Rule" id="MF_00227"/>
    </source>
</evidence>
<reference evidence="9 10" key="1">
    <citation type="submission" date="2015-07" db="EMBL/GenBank/DDBJ databases">
        <title>Genome analysis of myxobacterium Chondromyces crocatus Cm c5 reveals a high potential for natural compound synthesis and the genetic basis for the loss of fruiting body formation.</title>
        <authorList>
            <person name="Zaburannyi N."/>
            <person name="Bunk B."/>
            <person name="Maier J."/>
            <person name="Overmann J."/>
            <person name="Mueller R."/>
        </authorList>
    </citation>
    <scope>NUCLEOTIDE SEQUENCE [LARGE SCALE GENOMIC DNA]</scope>
    <source>
        <strain evidence="9 10">Cm c5</strain>
    </source>
</reference>
<dbReference type="HAMAP" id="MF_00227">
    <property type="entry name" value="RNase_P"/>
    <property type="match status" value="1"/>
</dbReference>
<comment type="function">
    <text evidence="1 7">RNaseP catalyzes the removal of the 5'-leader sequence from pre-tRNA to produce the mature 5'-terminus. It can also cleave other RNA substrates such as 4.5S RNA. The protein component plays an auxiliary but essential role in vivo by binding to the 5'-leader sequence and broadening the substrate specificity of the ribozyme.</text>
</comment>
<gene>
    <name evidence="7 9" type="primary">rnpA</name>
    <name evidence="9" type="ORF">CMC5_061760</name>
</gene>
<keyword evidence="5 7" id="KW-0378">Hydrolase</keyword>
<dbReference type="PANTHER" id="PTHR33992:SF1">
    <property type="entry name" value="RIBONUCLEASE P PROTEIN COMPONENT"/>
    <property type="match status" value="1"/>
</dbReference>
<dbReference type="InterPro" id="IPR014721">
    <property type="entry name" value="Ribsml_uS5_D2-typ_fold_subgr"/>
</dbReference>
<dbReference type="InterPro" id="IPR020568">
    <property type="entry name" value="Ribosomal_Su5_D2-typ_SF"/>
</dbReference>
<dbReference type="GO" id="GO:0004526">
    <property type="term" value="F:ribonuclease P activity"/>
    <property type="evidence" value="ECO:0007669"/>
    <property type="project" value="UniProtKB-UniRule"/>
</dbReference>
<dbReference type="RefSeq" id="WP_050433658.1">
    <property type="nucleotide sequence ID" value="NZ_CP012159.1"/>
</dbReference>
<comment type="catalytic activity">
    <reaction evidence="7">
        <text>Endonucleolytic cleavage of RNA, removing 5'-extranucleotides from tRNA precursor.</text>
        <dbReference type="EC" id="3.1.26.5"/>
    </reaction>
</comment>
<evidence type="ECO:0000256" key="5">
    <source>
        <dbReference type="ARBA" id="ARBA00022801"/>
    </source>
</evidence>
<dbReference type="NCBIfam" id="TIGR00188">
    <property type="entry name" value="rnpA"/>
    <property type="match status" value="1"/>
</dbReference>
<dbReference type="EMBL" id="CP012159">
    <property type="protein sequence ID" value="AKT41954.1"/>
    <property type="molecule type" value="Genomic_DNA"/>
</dbReference>
<dbReference type="PROSITE" id="PS00648">
    <property type="entry name" value="RIBONUCLEASE_P"/>
    <property type="match status" value="1"/>
</dbReference>
<dbReference type="PANTHER" id="PTHR33992">
    <property type="entry name" value="RIBONUCLEASE P PROTEIN COMPONENT"/>
    <property type="match status" value="1"/>
</dbReference>
<dbReference type="GO" id="GO:0042781">
    <property type="term" value="F:3'-tRNA processing endoribonuclease activity"/>
    <property type="evidence" value="ECO:0007669"/>
    <property type="project" value="TreeGrafter"/>
</dbReference>
<sequence length="127" mass="14179">MGRLSRAQRIRKRPDFIRIQEGGIRVTSRHFLLLLAPSSDRNLPPRLGVVASRKVGGAVERNRSKRLVREVFRQSGAVFPAGIDVVVIVRPGAHLLSCAQMEAELQGVAPFIRRRAQEVLRRAHPSS</sequence>
<dbReference type="PATRIC" id="fig|52.7.peg.6789"/>
<evidence type="ECO:0000256" key="1">
    <source>
        <dbReference type="ARBA" id="ARBA00002663"/>
    </source>
</evidence>
<dbReference type="InterPro" id="IPR000100">
    <property type="entry name" value="RNase_P"/>
</dbReference>
<evidence type="ECO:0000256" key="8">
    <source>
        <dbReference type="NCBIfam" id="TIGR00188"/>
    </source>
</evidence>
<keyword evidence="10" id="KW-1185">Reference proteome</keyword>
<protein>
    <recommendedName>
        <fullName evidence="7 8">Ribonuclease P protein component</fullName>
        <shortName evidence="7">RNase P protein</shortName>
        <shortName evidence="7">RNaseP protein</shortName>
        <ecNumber evidence="7 8">3.1.26.5</ecNumber>
    </recommendedName>
    <alternativeName>
        <fullName evidence="7">Protein C5</fullName>
    </alternativeName>
</protein>
<proteinExistence type="inferred from homology"/>